<evidence type="ECO:0000256" key="12">
    <source>
        <dbReference type="SAM" id="MobiDB-lite"/>
    </source>
</evidence>
<keyword evidence="8" id="KW-0460">Magnesium</keyword>
<dbReference type="AlphaFoldDB" id="L5KKQ6"/>
<proteinExistence type="inferred from homology"/>
<evidence type="ECO:0000259" key="13">
    <source>
        <dbReference type="SMART" id="SM00479"/>
    </source>
</evidence>
<keyword evidence="15" id="KW-1185">Reference proteome</keyword>
<dbReference type="InterPro" id="IPR036397">
    <property type="entry name" value="RNaseH_sf"/>
</dbReference>
<dbReference type="GO" id="GO:0000175">
    <property type="term" value="F:3'-5'-RNA exonuclease activity"/>
    <property type="evidence" value="ECO:0007669"/>
    <property type="project" value="InterPro"/>
</dbReference>
<keyword evidence="2" id="KW-0540">Nuclease</keyword>
<dbReference type="FunCoup" id="L5KKQ6">
    <property type="interactions" value="1741"/>
</dbReference>
<evidence type="ECO:0000256" key="7">
    <source>
        <dbReference type="ARBA" id="ARBA00022839"/>
    </source>
</evidence>
<dbReference type="CDD" id="cd06133">
    <property type="entry name" value="ERI-1_3'hExo_like"/>
    <property type="match status" value="1"/>
</dbReference>
<dbReference type="SUPFAM" id="SSF53098">
    <property type="entry name" value="Ribonuclease H-like"/>
    <property type="match status" value="1"/>
</dbReference>
<feature type="domain" description="Exonuclease" evidence="13">
    <location>
        <begin position="36"/>
        <end position="235"/>
    </location>
</feature>
<evidence type="ECO:0000256" key="2">
    <source>
        <dbReference type="ARBA" id="ARBA00022722"/>
    </source>
</evidence>
<protein>
    <recommendedName>
        <fullName evidence="10">ERI1 exoribonuclease 2</fullName>
    </recommendedName>
    <alternativeName>
        <fullName evidence="11">Exonuclease domain-containing protein 1</fullName>
    </alternativeName>
</protein>
<dbReference type="InParanoid" id="L5KKQ6"/>
<dbReference type="PANTHER" id="PTHR23044:SF61">
    <property type="entry name" value="3'-5' EXORIBONUCLEASE 1-RELATED"/>
    <property type="match status" value="1"/>
</dbReference>
<evidence type="ECO:0000256" key="3">
    <source>
        <dbReference type="ARBA" id="ARBA00022723"/>
    </source>
</evidence>
<evidence type="ECO:0000256" key="6">
    <source>
        <dbReference type="ARBA" id="ARBA00022833"/>
    </source>
</evidence>
<dbReference type="InterPro" id="IPR047201">
    <property type="entry name" value="ERI-1_3'hExo-like"/>
</dbReference>
<feature type="region of interest" description="Disordered" evidence="12">
    <location>
        <begin position="296"/>
        <end position="317"/>
    </location>
</feature>
<evidence type="ECO:0000256" key="5">
    <source>
        <dbReference type="ARBA" id="ARBA00022801"/>
    </source>
</evidence>
<dbReference type="InterPro" id="IPR051274">
    <property type="entry name" value="3-5_Exoribonuclease"/>
</dbReference>
<evidence type="ECO:0000256" key="11">
    <source>
        <dbReference type="ARBA" id="ARBA00083876"/>
    </source>
</evidence>
<dbReference type="EMBL" id="KB030664">
    <property type="protein sequence ID" value="ELK12140.1"/>
    <property type="molecule type" value="Genomic_DNA"/>
</dbReference>
<dbReference type="InterPro" id="IPR013520">
    <property type="entry name" value="Ribonucl_H"/>
</dbReference>
<evidence type="ECO:0000256" key="9">
    <source>
        <dbReference type="ARBA" id="ARBA00038042"/>
    </source>
</evidence>
<dbReference type="Gene3D" id="3.30.420.10">
    <property type="entry name" value="Ribonuclease H-like superfamily/Ribonuclease H"/>
    <property type="match status" value="1"/>
</dbReference>
<feature type="region of interest" description="Disordered" evidence="12">
    <location>
        <begin position="508"/>
        <end position="529"/>
    </location>
</feature>
<dbReference type="PANTHER" id="PTHR23044">
    <property type="entry name" value="3'-5' EXONUCLEASE ERI1-RELATED"/>
    <property type="match status" value="1"/>
</dbReference>
<keyword evidence="7 14" id="KW-0269">Exonuclease</keyword>
<keyword evidence="3" id="KW-0479">Metal-binding</keyword>
<dbReference type="SMART" id="SM00479">
    <property type="entry name" value="EXOIII"/>
    <property type="match status" value="1"/>
</dbReference>
<evidence type="ECO:0000256" key="10">
    <source>
        <dbReference type="ARBA" id="ARBA00068097"/>
    </source>
</evidence>
<dbReference type="Proteomes" id="UP000010552">
    <property type="component" value="Unassembled WGS sequence"/>
</dbReference>
<comment type="similarity">
    <text evidence="9">Belongs to the ERI2 family.</text>
</comment>
<feature type="compositionally biased region" description="Basic and acidic residues" evidence="12">
    <location>
        <begin position="306"/>
        <end position="317"/>
    </location>
</feature>
<accession>L5KKQ6</accession>
<dbReference type="Pfam" id="PF00929">
    <property type="entry name" value="RNase_T"/>
    <property type="match status" value="1"/>
</dbReference>
<dbReference type="GO" id="GO:0003676">
    <property type="term" value="F:nucleic acid binding"/>
    <property type="evidence" value="ECO:0007669"/>
    <property type="project" value="InterPro"/>
</dbReference>
<reference evidence="15" key="1">
    <citation type="journal article" date="2013" name="Science">
        <title>Comparative analysis of bat genomes provides insight into the evolution of flight and immunity.</title>
        <authorList>
            <person name="Zhang G."/>
            <person name="Cowled C."/>
            <person name="Shi Z."/>
            <person name="Huang Z."/>
            <person name="Bishop-Lilly K.A."/>
            <person name="Fang X."/>
            <person name="Wynne J.W."/>
            <person name="Xiong Z."/>
            <person name="Baker M.L."/>
            <person name="Zhao W."/>
            <person name="Tachedjian M."/>
            <person name="Zhu Y."/>
            <person name="Zhou P."/>
            <person name="Jiang X."/>
            <person name="Ng J."/>
            <person name="Yang L."/>
            <person name="Wu L."/>
            <person name="Xiao J."/>
            <person name="Feng Y."/>
            <person name="Chen Y."/>
            <person name="Sun X."/>
            <person name="Zhang Y."/>
            <person name="Marsh G.A."/>
            <person name="Crameri G."/>
            <person name="Broder C.C."/>
            <person name="Frey K.G."/>
            <person name="Wang L.F."/>
            <person name="Wang J."/>
        </authorList>
    </citation>
    <scope>NUCLEOTIDE SEQUENCE [LARGE SCALE GENOMIC DNA]</scope>
</reference>
<name>L5KKQ6_PTEAL</name>
<evidence type="ECO:0000313" key="14">
    <source>
        <dbReference type="EMBL" id="ELK12140.1"/>
    </source>
</evidence>
<dbReference type="GO" id="GO:0008270">
    <property type="term" value="F:zinc ion binding"/>
    <property type="evidence" value="ECO:0007669"/>
    <property type="project" value="UniProtKB-KW"/>
</dbReference>
<keyword evidence="5" id="KW-0378">Hydrolase</keyword>
<evidence type="ECO:0000313" key="15">
    <source>
        <dbReference type="Proteomes" id="UP000010552"/>
    </source>
</evidence>
<gene>
    <name evidence="14" type="ORF">PAL_GLEAN10004997</name>
</gene>
<dbReference type="InterPro" id="IPR012337">
    <property type="entry name" value="RNaseH-like_sf"/>
</dbReference>
<organism evidence="14 15">
    <name type="scientific">Pteropus alecto</name>
    <name type="common">Black flying fox</name>
    <dbReference type="NCBI Taxonomy" id="9402"/>
    <lineage>
        <taxon>Eukaryota</taxon>
        <taxon>Metazoa</taxon>
        <taxon>Chordata</taxon>
        <taxon>Craniata</taxon>
        <taxon>Vertebrata</taxon>
        <taxon>Euteleostomi</taxon>
        <taxon>Mammalia</taxon>
        <taxon>Eutheria</taxon>
        <taxon>Laurasiatheria</taxon>
        <taxon>Chiroptera</taxon>
        <taxon>Yinpterochiroptera</taxon>
        <taxon>Pteropodoidea</taxon>
        <taxon>Pteropodidae</taxon>
        <taxon>Pteropodinae</taxon>
        <taxon>Pteropus</taxon>
    </lineage>
</organism>
<dbReference type="STRING" id="9402.L5KKQ6"/>
<dbReference type="FunFam" id="3.30.420.10:FF:000062">
    <property type="entry name" value="ERI1 exoribonuclease 2 isoform X1"/>
    <property type="match status" value="1"/>
</dbReference>
<keyword evidence="6" id="KW-0862">Zinc</keyword>
<dbReference type="eggNOG" id="KOG0542">
    <property type="taxonomic scope" value="Eukaryota"/>
</dbReference>
<sequence length="529" mass="58948">MGLFYVFRQLGFIRRKSIAPASGSLGRSKSKQLFDYLIVIDFESTCWNEGKRHQSQEIIEFPAVLLNTSNGEIESEFHAYVQPQEHPILSEFCMELTGIKQDQVDEGVPLKICLSQFCKWIHKIQQEKKITFATGISDLSTSEVKLCAFVTWSDWDLGVCLEYECKRKQLLKPVFLNSWIDLRVTYKIFYRRKPKGLSGALQEVGIEFLGREHSGLDDSRNTALLAWKMIRDGCSMKITRCLNKVPTKKNPNILARNLNMNRVEATSASNSSIQGPNVCNREPENTMHYQERVQMRSAGVKSPVKRQQDELQPRSHTKVDLCNAKRHPSLCNTWSSAALGQLQCPRVAAPMQKQVKGERRAFSAESKASTIGSELVLVSTTLSSVNHVSDMETSSALDCLPMLADWEDVALLPASQPEQNSGDCTPPISDSNLDILFNSGERSIVLKESEMLSHENVEGIEKTPQKSETSKLALASSLHPGLTVSCGKEDFTETMPSNPDTLLLTPGCGDPSSHLAVALSHSRGPEEQE</sequence>
<evidence type="ECO:0000256" key="8">
    <source>
        <dbReference type="ARBA" id="ARBA00022842"/>
    </source>
</evidence>
<evidence type="ECO:0000256" key="1">
    <source>
        <dbReference type="ARBA" id="ARBA00001946"/>
    </source>
</evidence>
<keyword evidence="4" id="KW-0863">Zinc-finger</keyword>
<evidence type="ECO:0000256" key="4">
    <source>
        <dbReference type="ARBA" id="ARBA00022771"/>
    </source>
</evidence>
<comment type="cofactor">
    <cofactor evidence="1">
        <name>Mg(2+)</name>
        <dbReference type="ChEBI" id="CHEBI:18420"/>
    </cofactor>
</comment>